<reference evidence="2 3" key="1">
    <citation type="submission" date="2019-01" db="EMBL/GenBank/DDBJ databases">
        <title>Lacunisphaera sp. strain TWA-58.</title>
        <authorList>
            <person name="Chen W.-M."/>
        </authorList>
    </citation>
    <scope>NUCLEOTIDE SEQUENCE [LARGE SCALE GENOMIC DNA]</scope>
    <source>
        <strain evidence="2 3">TWA-58</strain>
    </source>
</reference>
<dbReference type="EMBL" id="SDHX01000001">
    <property type="protein sequence ID" value="RXK55731.1"/>
    <property type="molecule type" value="Genomic_DNA"/>
</dbReference>
<evidence type="ECO:0000256" key="1">
    <source>
        <dbReference type="ARBA" id="ARBA00009981"/>
    </source>
</evidence>
<dbReference type="RefSeq" id="WP_129047096.1">
    <property type="nucleotide sequence ID" value="NZ_SDHX01000001.1"/>
</dbReference>
<dbReference type="InterPro" id="IPR036165">
    <property type="entry name" value="YefM-like_sf"/>
</dbReference>
<organism evidence="2 3">
    <name type="scientific">Oleiharenicola lentus</name>
    <dbReference type="NCBI Taxonomy" id="2508720"/>
    <lineage>
        <taxon>Bacteria</taxon>
        <taxon>Pseudomonadati</taxon>
        <taxon>Verrucomicrobiota</taxon>
        <taxon>Opitutia</taxon>
        <taxon>Opitutales</taxon>
        <taxon>Opitutaceae</taxon>
        <taxon>Oleiharenicola</taxon>
    </lineage>
</organism>
<name>A0A4Q1CA63_9BACT</name>
<evidence type="ECO:0000313" key="3">
    <source>
        <dbReference type="Proteomes" id="UP000290218"/>
    </source>
</evidence>
<comment type="similarity">
    <text evidence="1">Belongs to the phD/YefM antitoxin family.</text>
</comment>
<comment type="caution">
    <text evidence="2">The sequence shown here is derived from an EMBL/GenBank/DDBJ whole genome shotgun (WGS) entry which is preliminary data.</text>
</comment>
<accession>A0A4Q1CA63</accession>
<proteinExistence type="inferred from homology"/>
<dbReference type="Proteomes" id="UP000290218">
    <property type="component" value="Unassembled WGS sequence"/>
</dbReference>
<dbReference type="SUPFAM" id="SSF143120">
    <property type="entry name" value="YefM-like"/>
    <property type="match status" value="1"/>
</dbReference>
<dbReference type="AlphaFoldDB" id="A0A4Q1CA63"/>
<gene>
    <name evidence="2" type="ORF">ESB00_07560</name>
</gene>
<evidence type="ECO:0008006" key="4">
    <source>
        <dbReference type="Google" id="ProtNLM"/>
    </source>
</evidence>
<dbReference type="OrthoDB" id="200383at2"/>
<evidence type="ECO:0000313" key="2">
    <source>
        <dbReference type="EMBL" id="RXK55731.1"/>
    </source>
</evidence>
<dbReference type="Gene3D" id="3.40.1620.10">
    <property type="entry name" value="YefM-like domain"/>
    <property type="match status" value="1"/>
</dbReference>
<keyword evidence="3" id="KW-1185">Reference proteome</keyword>
<sequence length="76" mass="8344">MKTITLKQLHAKTGSLVRRAARAPVQVTDRGQPIAIITSPDSPGVDVFGQIRRLRARLSLDRGETARDLVNAGRRL</sequence>
<protein>
    <recommendedName>
        <fullName evidence="4">Antitoxin</fullName>
    </recommendedName>
</protein>